<dbReference type="InterPro" id="IPR023991">
    <property type="entry name" value="Bacteriocin_IIb_lactobn/cerein"/>
</dbReference>
<dbReference type="AlphaFoldDB" id="A0A081R7K2"/>
<dbReference type="EMBL" id="JPGB01000001">
    <property type="protein sequence ID" value="KEQ51175.1"/>
    <property type="molecule type" value="Genomic_DNA"/>
</dbReference>
<dbReference type="NCBIfam" id="TIGR03949">
    <property type="entry name" value="bact_IIb_cerein"/>
    <property type="match status" value="1"/>
</dbReference>
<sequence length="47" mass="5056">MTNFDKMEQNFVALTEEELMDVDGGSVTAVVVGGVLLIGGIAWGYFM</sequence>
<feature type="transmembrane region" description="Helical" evidence="1">
    <location>
        <begin position="27"/>
        <end position="46"/>
    </location>
</feature>
<proteinExistence type="predicted"/>
<evidence type="ECO:0000313" key="2">
    <source>
        <dbReference type="EMBL" id="KEQ51175.1"/>
    </source>
</evidence>
<evidence type="ECO:0000256" key="1">
    <source>
        <dbReference type="SAM" id="Phobius"/>
    </source>
</evidence>
<accession>A0A081R7K2</accession>
<reference evidence="2 3" key="1">
    <citation type="submission" date="2014-05" db="EMBL/GenBank/DDBJ databases">
        <authorList>
            <person name="Daugherty S.C."/>
            <person name="Tallon L.J."/>
            <person name="Sadzewicz L."/>
            <person name="Kilian M."/>
            <person name="Tettelin H."/>
        </authorList>
    </citation>
    <scope>NUCLEOTIDE SEQUENCE [LARGE SCALE GENOMIC DNA]</scope>
    <source>
        <strain evidence="2 3">SK143</strain>
    </source>
</reference>
<name>A0A081R7K2_STROR</name>
<keyword evidence="1" id="KW-0812">Transmembrane</keyword>
<dbReference type="RefSeq" id="WP_042901918.1">
    <property type="nucleotide sequence ID" value="NZ_CP066172.1"/>
</dbReference>
<gene>
    <name evidence="2" type="ORF">SK143_0017</name>
</gene>
<evidence type="ECO:0000313" key="3">
    <source>
        <dbReference type="Proteomes" id="UP000028098"/>
    </source>
</evidence>
<dbReference type="Proteomes" id="UP000028098">
    <property type="component" value="Unassembled WGS sequence"/>
</dbReference>
<dbReference type="PATRIC" id="fig|1303.44.peg.15"/>
<organism evidence="2 3">
    <name type="scientific">Streptococcus oralis</name>
    <dbReference type="NCBI Taxonomy" id="1303"/>
    <lineage>
        <taxon>Bacteria</taxon>
        <taxon>Bacillati</taxon>
        <taxon>Bacillota</taxon>
        <taxon>Bacilli</taxon>
        <taxon>Lactobacillales</taxon>
        <taxon>Streptococcaceae</taxon>
        <taxon>Streptococcus</taxon>
    </lineage>
</organism>
<protein>
    <submittedName>
        <fullName evidence="2">Class IIb bacteriocin, lactobin A/cerein 7B family protein</fullName>
    </submittedName>
</protein>
<keyword evidence="1" id="KW-0472">Membrane</keyword>
<keyword evidence="1" id="KW-1133">Transmembrane helix</keyword>
<comment type="caution">
    <text evidence="2">The sequence shown here is derived from an EMBL/GenBank/DDBJ whole genome shotgun (WGS) entry which is preliminary data.</text>
</comment>